<organism evidence="1 2">
    <name type="scientific">Nonomuraea marmarensis</name>
    <dbReference type="NCBI Taxonomy" id="3351344"/>
    <lineage>
        <taxon>Bacteria</taxon>
        <taxon>Bacillati</taxon>
        <taxon>Actinomycetota</taxon>
        <taxon>Actinomycetes</taxon>
        <taxon>Streptosporangiales</taxon>
        <taxon>Streptosporangiaceae</taxon>
        <taxon>Nonomuraea</taxon>
    </lineage>
</organism>
<dbReference type="EMBL" id="JBICRM010000040">
    <property type="protein sequence ID" value="MFG1709848.1"/>
    <property type="molecule type" value="Genomic_DNA"/>
</dbReference>
<evidence type="ECO:0000313" key="1">
    <source>
        <dbReference type="EMBL" id="MFG1709848.1"/>
    </source>
</evidence>
<dbReference type="RefSeq" id="WP_393175058.1">
    <property type="nucleotide sequence ID" value="NZ_JBICRM010000040.1"/>
</dbReference>
<reference evidence="1 2" key="1">
    <citation type="submission" date="2024-10" db="EMBL/GenBank/DDBJ databases">
        <authorList>
            <person name="Topkara A.R."/>
            <person name="Saygin H."/>
        </authorList>
    </citation>
    <scope>NUCLEOTIDE SEQUENCE [LARGE SCALE GENOMIC DNA]</scope>
    <source>
        <strain evidence="1 2">M3C6</strain>
    </source>
</reference>
<proteinExistence type="predicted"/>
<protein>
    <submittedName>
        <fullName evidence="1">Uncharacterized protein</fullName>
    </submittedName>
</protein>
<keyword evidence="2" id="KW-1185">Reference proteome</keyword>
<sequence length="142" mass="14862">MEALTMTGYSDDQKKPRGFAPSLLSAATELLERVGELPPLSVTCNIASVLAGVLATPASLAASEDDQSAVVHGIARAMRWPCRQEDLDGGGALRARLSVVDRATMAQVREVVMTVPDDGWSGYGGTGVLPTGTDLTVSIGRY</sequence>
<name>A0ABW7AR01_9ACTN</name>
<accession>A0ABW7AR01</accession>
<gene>
    <name evidence="1" type="ORF">ACFLIM_42445</name>
</gene>
<dbReference type="Proteomes" id="UP001603978">
    <property type="component" value="Unassembled WGS sequence"/>
</dbReference>
<comment type="caution">
    <text evidence="1">The sequence shown here is derived from an EMBL/GenBank/DDBJ whole genome shotgun (WGS) entry which is preliminary data.</text>
</comment>
<evidence type="ECO:0000313" key="2">
    <source>
        <dbReference type="Proteomes" id="UP001603978"/>
    </source>
</evidence>